<dbReference type="GO" id="GO:0001401">
    <property type="term" value="C:SAM complex"/>
    <property type="evidence" value="ECO:0007669"/>
    <property type="project" value="InterPro"/>
</dbReference>
<evidence type="ECO:0000256" key="2">
    <source>
        <dbReference type="ARBA" id="ARBA00009170"/>
    </source>
</evidence>
<keyword evidence="6" id="KW-0496">Mitochondrion</keyword>
<dbReference type="Pfam" id="PF10568">
    <property type="entry name" value="Tom37"/>
    <property type="match status" value="1"/>
</dbReference>
<keyword evidence="3" id="KW-0813">Transport</keyword>
<dbReference type="InterPro" id="IPR010987">
    <property type="entry name" value="Glutathione-S-Trfase_C-like"/>
</dbReference>
<dbReference type="InterPro" id="IPR033468">
    <property type="entry name" value="Metaxin_GST"/>
</dbReference>
<evidence type="ECO:0000256" key="1">
    <source>
        <dbReference type="ARBA" id="ARBA00004294"/>
    </source>
</evidence>
<dbReference type="Pfam" id="PF17171">
    <property type="entry name" value="GST_C_6"/>
    <property type="match status" value="1"/>
</dbReference>
<dbReference type="Proteomes" id="UP000887575">
    <property type="component" value="Unassembled WGS sequence"/>
</dbReference>
<evidence type="ECO:0000256" key="7">
    <source>
        <dbReference type="ARBA" id="ARBA00023136"/>
    </source>
</evidence>
<dbReference type="WBParaSite" id="MBELARI_LOCUS13027">
    <property type="protein sequence ID" value="MBELARI_LOCUS13027"/>
    <property type="gene ID" value="MBELARI_LOCUS13027"/>
</dbReference>
<feature type="domain" description="GST C-terminal" evidence="8">
    <location>
        <begin position="86"/>
        <end position="253"/>
    </location>
</feature>
<dbReference type="PANTHER" id="PTHR12289:SF41">
    <property type="entry name" value="FAILED AXON CONNECTIONS-RELATED"/>
    <property type="match status" value="1"/>
</dbReference>
<organism evidence="9 10">
    <name type="scientific">Mesorhabditis belari</name>
    <dbReference type="NCBI Taxonomy" id="2138241"/>
    <lineage>
        <taxon>Eukaryota</taxon>
        <taxon>Metazoa</taxon>
        <taxon>Ecdysozoa</taxon>
        <taxon>Nematoda</taxon>
        <taxon>Chromadorea</taxon>
        <taxon>Rhabditida</taxon>
        <taxon>Rhabditina</taxon>
        <taxon>Rhabditomorpha</taxon>
        <taxon>Rhabditoidea</taxon>
        <taxon>Rhabditidae</taxon>
        <taxon>Mesorhabditinae</taxon>
        <taxon>Mesorhabditis</taxon>
    </lineage>
</organism>
<sequence length="311" mass="35084">MELDIWPGDFGLPSIDVSCLHFLACSKFCASPITYVTSTAPWNSPTGEYPVCVDRKGKGKPICDFDKFVEELRTNGQAVVIDGGLTPKEKAQIDAFACFLQQRLQPAVNHTLWADDLNYHTTTHYWYTSKLSFPYNLYYVERRRKRVLRTLANKNVNQMMLDALQALNMLSAKLGDNKYFYGDKPTSLDALVFGYLAVLLRVPLPNDRLQVHLSACPNLVRFVELIISIYLPSTDSKQSKSNTFWQTRVAKAIKQKEASAAQPKEEEAEDLPIRDAILFGLGALTLSLIFAVHSGIIEIQMEEEENPIVKD</sequence>
<evidence type="ECO:0000256" key="4">
    <source>
        <dbReference type="ARBA" id="ARBA00022787"/>
    </source>
</evidence>
<dbReference type="PANTHER" id="PTHR12289">
    <property type="entry name" value="METAXIN RELATED"/>
    <property type="match status" value="1"/>
</dbReference>
<dbReference type="InterPro" id="IPR050931">
    <property type="entry name" value="Mito_Protein_Transport_Metaxin"/>
</dbReference>
<evidence type="ECO:0000313" key="9">
    <source>
        <dbReference type="Proteomes" id="UP000887575"/>
    </source>
</evidence>
<keyword evidence="4" id="KW-1000">Mitochondrion outer membrane</keyword>
<dbReference type="GO" id="GO:0007005">
    <property type="term" value="P:mitochondrion organization"/>
    <property type="evidence" value="ECO:0007669"/>
    <property type="project" value="TreeGrafter"/>
</dbReference>
<evidence type="ECO:0000256" key="6">
    <source>
        <dbReference type="ARBA" id="ARBA00023128"/>
    </source>
</evidence>
<name>A0AAF3EGA1_9BILA</name>
<keyword evidence="5" id="KW-0653">Protein transport</keyword>
<dbReference type="InterPro" id="IPR019564">
    <property type="entry name" value="Sam37/metaxin_N"/>
</dbReference>
<evidence type="ECO:0000256" key="3">
    <source>
        <dbReference type="ARBA" id="ARBA00022448"/>
    </source>
</evidence>
<dbReference type="GO" id="GO:0015031">
    <property type="term" value="P:protein transport"/>
    <property type="evidence" value="ECO:0007669"/>
    <property type="project" value="UniProtKB-KW"/>
</dbReference>
<keyword evidence="7" id="KW-0472">Membrane</keyword>
<reference evidence="10" key="1">
    <citation type="submission" date="2024-02" db="UniProtKB">
        <authorList>
            <consortium name="WormBaseParasite"/>
        </authorList>
    </citation>
    <scope>IDENTIFICATION</scope>
</reference>
<protein>
    <recommendedName>
        <fullName evidence="8">GST C-terminal domain-containing protein</fullName>
    </recommendedName>
</protein>
<dbReference type="Gene3D" id="1.20.1050.10">
    <property type="match status" value="1"/>
</dbReference>
<dbReference type="AlphaFoldDB" id="A0AAF3EGA1"/>
<comment type="subcellular location">
    <subcellularLocation>
        <location evidence="1">Mitochondrion outer membrane</location>
    </subcellularLocation>
</comment>
<comment type="similarity">
    <text evidence="2">Belongs to the metaxin family.</text>
</comment>
<dbReference type="CDD" id="cd03078">
    <property type="entry name" value="GST_N_Metaxin1_like"/>
    <property type="match status" value="1"/>
</dbReference>
<dbReference type="InterPro" id="IPR036282">
    <property type="entry name" value="Glutathione-S-Trfase_C_sf"/>
</dbReference>
<proteinExistence type="inferred from homology"/>
<evidence type="ECO:0000256" key="5">
    <source>
        <dbReference type="ARBA" id="ARBA00022927"/>
    </source>
</evidence>
<evidence type="ECO:0000313" key="10">
    <source>
        <dbReference type="WBParaSite" id="MBELARI_LOCUS13027"/>
    </source>
</evidence>
<dbReference type="PROSITE" id="PS50405">
    <property type="entry name" value="GST_CTER"/>
    <property type="match status" value="1"/>
</dbReference>
<evidence type="ECO:0000259" key="8">
    <source>
        <dbReference type="PROSITE" id="PS50405"/>
    </source>
</evidence>
<dbReference type="SUPFAM" id="SSF47616">
    <property type="entry name" value="GST C-terminal domain-like"/>
    <property type="match status" value="1"/>
</dbReference>
<keyword evidence="9" id="KW-1185">Reference proteome</keyword>
<accession>A0AAF3EGA1</accession>